<dbReference type="AlphaFoldDB" id="M6C2E0"/>
<dbReference type="EMBL" id="ANMU01000109">
    <property type="protein sequence ID" value="EMJ80330.1"/>
    <property type="molecule type" value="Genomic_DNA"/>
</dbReference>
<evidence type="ECO:0000313" key="2">
    <source>
        <dbReference type="Proteomes" id="UP000011873"/>
    </source>
</evidence>
<name>M6C2E0_LEPBO</name>
<accession>M6C2E0</accession>
<comment type="caution">
    <text evidence="1">The sequence shown here is derived from an EMBL/GenBank/DDBJ whole genome shotgun (WGS) entry which is preliminary data.</text>
</comment>
<gene>
    <name evidence="1" type="ORF">LEP1GSC016_1113</name>
</gene>
<dbReference type="PATRIC" id="fig|1218567.3.peg.2816"/>
<proteinExistence type="predicted"/>
<dbReference type="Proteomes" id="UP000011873">
    <property type="component" value="Unassembled WGS sequence"/>
</dbReference>
<organism evidence="1 2">
    <name type="scientific">Leptospira borgpetersenii serovar Hardjo-bovis str. Sponselee</name>
    <dbReference type="NCBI Taxonomy" id="1303729"/>
    <lineage>
        <taxon>Bacteria</taxon>
        <taxon>Pseudomonadati</taxon>
        <taxon>Spirochaetota</taxon>
        <taxon>Spirochaetia</taxon>
        <taxon>Leptospirales</taxon>
        <taxon>Leptospiraceae</taxon>
        <taxon>Leptospira</taxon>
    </lineage>
</organism>
<evidence type="ECO:0000313" key="1">
    <source>
        <dbReference type="EMBL" id="EMJ80330.1"/>
    </source>
</evidence>
<reference evidence="1 2" key="1">
    <citation type="submission" date="2013-01" db="EMBL/GenBank/DDBJ databases">
        <authorList>
            <person name="Harkins D.M."/>
            <person name="Durkin A.S."/>
            <person name="Brinkac L.M."/>
            <person name="Haft D.H."/>
            <person name="Selengut J.D."/>
            <person name="Sanka R."/>
            <person name="DePew J."/>
            <person name="Purushe J."/>
            <person name="Galloway R.L."/>
            <person name="Vinetz J.M."/>
            <person name="Sutton G.G."/>
            <person name="Nierman W.C."/>
            <person name="Fouts D.E."/>
        </authorList>
    </citation>
    <scope>NUCLEOTIDE SEQUENCE [LARGE SCALE GENOMIC DNA]</scope>
    <source>
        <strain evidence="1 2">Sponselee CDC</strain>
    </source>
</reference>
<sequence>MKSTGLIRNRTFPLFPAFLLYNASQNPSSNIDRSKTLSFPSDP</sequence>
<protein>
    <submittedName>
        <fullName evidence="1">Uncharacterized protein</fullName>
    </submittedName>
</protein>